<dbReference type="EMBL" id="JAHYXK010000013">
    <property type="protein sequence ID" value="MBW7468369.1"/>
    <property type="molecule type" value="Genomic_DNA"/>
</dbReference>
<accession>A0ABS7CX07</accession>
<dbReference type="SUPFAM" id="SSF53067">
    <property type="entry name" value="Actin-like ATPase domain"/>
    <property type="match status" value="2"/>
</dbReference>
<keyword evidence="2" id="KW-0808">Transferase</keyword>
<organism evidence="2 3">
    <name type="scientific">Pontibacter aydingkolensis</name>
    <dbReference type="NCBI Taxonomy" id="1911536"/>
    <lineage>
        <taxon>Bacteria</taxon>
        <taxon>Pseudomonadati</taxon>
        <taxon>Bacteroidota</taxon>
        <taxon>Cytophagia</taxon>
        <taxon>Cytophagales</taxon>
        <taxon>Hymenobacteraceae</taxon>
        <taxon>Pontibacter</taxon>
    </lineage>
</organism>
<dbReference type="PANTHER" id="PTHR11735">
    <property type="entry name" value="TRNA N6-ADENOSINE THREONYLCARBAMOYLTRANSFERASE"/>
    <property type="match status" value="1"/>
</dbReference>
<dbReference type="CDD" id="cd24032">
    <property type="entry name" value="ASKHA_NBD_TsaB"/>
    <property type="match status" value="1"/>
</dbReference>
<reference evidence="2 3" key="1">
    <citation type="journal article" date="2016" name="Int. J. Syst. Evol. Microbiol.">
        <title>Pontibacter aydingkolensis sp. nov., isolated from soil of a salt lake.</title>
        <authorList>
            <person name="Osman G."/>
            <person name="Zhang T."/>
            <person name="Lou K."/>
            <person name="Gao Y."/>
            <person name="Chang W."/>
            <person name="Lin Q."/>
            <person name="Yang H.M."/>
            <person name="Huo X.D."/>
            <person name="Wang N."/>
        </authorList>
    </citation>
    <scope>NUCLEOTIDE SEQUENCE [LARGE SCALE GENOMIC DNA]</scope>
    <source>
        <strain evidence="2 3">KACC 19255</strain>
    </source>
</reference>
<feature type="domain" description="Gcp-like" evidence="1">
    <location>
        <begin position="35"/>
        <end position="138"/>
    </location>
</feature>
<dbReference type="InterPro" id="IPR022496">
    <property type="entry name" value="T6A_TsaB"/>
</dbReference>
<dbReference type="PANTHER" id="PTHR11735:SF11">
    <property type="entry name" value="TRNA THREONYLCARBAMOYLADENOSINE BIOSYNTHESIS PROTEIN TSAB"/>
    <property type="match status" value="1"/>
</dbReference>
<protein>
    <submittedName>
        <fullName evidence="2">tRNA (Adenosine(37)-N6)-threonylcarbamoyltransferase complex dimerization subunit type 1 TsaB</fullName>
        <ecNumber evidence="2">2.3.1.234</ecNumber>
    </submittedName>
</protein>
<name>A0ABS7CX07_9BACT</name>
<dbReference type="Gene3D" id="3.30.420.40">
    <property type="match status" value="2"/>
</dbReference>
<dbReference type="InterPro" id="IPR000905">
    <property type="entry name" value="Gcp-like_dom"/>
</dbReference>
<dbReference type="EC" id="2.3.1.234" evidence="2"/>
<dbReference type="InterPro" id="IPR043129">
    <property type="entry name" value="ATPase_NBD"/>
</dbReference>
<evidence type="ECO:0000313" key="2">
    <source>
        <dbReference type="EMBL" id="MBW7468369.1"/>
    </source>
</evidence>
<dbReference type="Proteomes" id="UP000813018">
    <property type="component" value="Unassembled WGS sequence"/>
</dbReference>
<dbReference type="GO" id="GO:0061711">
    <property type="term" value="F:tRNA N(6)-L-threonylcarbamoyladenine synthase activity"/>
    <property type="evidence" value="ECO:0007669"/>
    <property type="project" value="UniProtKB-EC"/>
</dbReference>
<gene>
    <name evidence="2" type="primary">tsaB</name>
    <name evidence="2" type="ORF">K0O23_14935</name>
</gene>
<evidence type="ECO:0000313" key="3">
    <source>
        <dbReference type="Proteomes" id="UP000813018"/>
    </source>
</evidence>
<comment type="caution">
    <text evidence="2">The sequence shown here is derived from an EMBL/GenBank/DDBJ whole genome shotgun (WGS) entry which is preliminary data.</text>
</comment>
<proteinExistence type="predicted"/>
<dbReference type="RefSeq" id="WP_219878238.1">
    <property type="nucleotide sequence ID" value="NZ_JAHYXK010000013.1"/>
</dbReference>
<sequence length="233" mass="25688">MQSPLLLALETSTNVCSVALFQGDKLLGASELRIEKSHSSHITVMMEQLVNNCGFRMEDLSAVAISGGPGSYTGLRIGTSTAKGLCYALNIPLIEVSTLYSLVAQLIKYTPNPERFLFCPMLDARRMEVYSCVLSHTLEEIVPVAPVILDEQTFQDLLQEHVIVFFGSGAQKFKEVIKDKSNALFVDGIVPSAIPVGELAIRKYEQEAFEDVAYYEPFYLKDVYITSAGKSTT</sequence>
<keyword evidence="2" id="KW-0012">Acyltransferase</keyword>
<keyword evidence="3" id="KW-1185">Reference proteome</keyword>
<dbReference type="Pfam" id="PF00814">
    <property type="entry name" value="TsaD"/>
    <property type="match status" value="1"/>
</dbReference>
<dbReference type="NCBIfam" id="TIGR03725">
    <property type="entry name" value="T6A_YeaZ"/>
    <property type="match status" value="1"/>
</dbReference>
<evidence type="ECO:0000259" key="1">
    <source>
        <dbReference type="Pfam" id="PF00814"/>
    </source>
</evidence>